<dbReference type="AlphaFoldDB" id="U1HLQ2"/>
<dbReference type="InterPro" id="IPR051961">
    <property type="entry name" value="Fungal_Metabolite_Diox"/>
</dbReference>
<keyword evidence="3" id="KW-1185">Reference proteome</keyword>
<feature type="compositionally biased region" description="Polar residues" evidence="1">
    <location>
        <begin position="51"/>
        <end position="63"/>
    </location>
</feature>
<proteinExistence type="predicted"/>
<evidence type="ECO:0000313" key="3">
    <source>
        <dbReference type="Proteomes" id="UP000019373"/>
    </source>
</evidence>
<dbReference type="RefSeq" id="XP_007803211.1">
    <property type="nucleotide sequence ID" value="XM_007805020.1"/>
</dbReference>
<dbReference type="PANTHER" id="PTHR37563">
    <property type="entry name" value="PHYTANOYL-COA DIOXYGENASE FAMILY PROTEIN (AFU_ORTHOLOGUE AFUA_2G03330)"/>
    <property type="match status" value="1"/>
</dbReference>
<dbReference type="Proteomes" id="UP000019373">
    <property type="component" value="Unassembled WGS sequence"/>
</dbReference>
<evidence type="ECO:0000256" key="1">
    <source>
        <dbReference type="SAM" id="MobiDB-lite"/>
    </source>
</evidence>
<dbReference type="eggNOG" id="ENOG502SKKK">
    <property type="taxonomic scope" value="Eukaryota"/>
</dbReference>
<feature type="compositionally biased region" description="Basic and acidic residues" evidence="1">
    <location>
        <begin position="138"/>
        <end position="149"/>
    </location>
</feature>
<dbReference type="HOGENOM" id="CLU_368821_0_0_1"/>
<organism evidence="2 3">
    <name type="scientific">Endocarpon pusillum (strain Z07020 / HMAS-L-300199)</name>
    <name type="common">Lichen-forming fungus</name>
    <dbReference type="NCBI Taxonomy" id="1263415"/>
    <lineage>
        <taxon>Eukaryota</taxon>
        <taxon>Fungi</taxon>
        <taxon>Dikarya</taxon>
        <taxon>Ascomycota</taxon>
        <taxon>Pezizomycotina</taxon>
        <taxon>Eurotiomycetes</taxon>
        <taxon>Chaetothyriomycetidae</taxon>
        <taxon>Verrucariales</taxon>
        <taxon>Verrucariaceae</taxon>
        <taxon>Endocarpon</taxon>
    </lineage>
</organism>
<feature type="region of interest" description="Disordered" evidence="1">
    <location>
        <begin position="87"/>
        <end position="363"/>
    </location>
</feature>
<name>U1HLQ2_ENDPU</name>
<dbReference type="GeneID" id="19240971"/>
<dbReference type="OrthoDB" id="445007at2759"/>
<accession>U1HLQ2</accession>
<dbReference type="SUPFAM" id="SSF51197">
    <property type="entry name" value="Clavaminate synthase-like"/>
    <property type="match status" value="1"/>
</dbReference>
<dbReference type="EMBL" id="KE721233">
    <property type="protein sequence ID" value="ERF71195.1"/>
    <property type="molecule type" value="Genomic_DNA"/>
</dbReference>
<dbReference type="Gene3D" id="2.60.120.620">
    <property type="entry name" value="q2cbj1_9rhob like domain"/>
    <property type="match status" value="1"/>
</dbReference>
<gene>
    <name evidence="2" type="ORF">EPUS_06024</name>
</gene>
<feature type="compositionally biased region" description="Low complexity" evidence="1">
    <location>
        <begin position="231"/>
        <end position="245"/>
    </location>
</feature>
<dbReference type="Pfam" id="PF05721">
    <property type="entry name" value="PhyH"/>
    <property type="match status" value="1"/>
</dbReference>
<feature type="region of interest" description="Disordered" evidence="1">
    <location>
        <begin position="1"/>
        <end position="75"/>
    </location>
</feature>
<sequence>MAPSSQEKEKKSRWRSMLGGHNDTRADEASHLRPGPSPKDSAYGGSERTASEQPCTRPQSAEPSETKVKKDPYTGNIVTTTITTTTTTTTVTTGSGEHIKTESTPTAEADATVTVRNSGEPTSAPTAAHVRPANQQENEIKHGHPESRHGAAPGTYNPAAHLTNPAELDAPVPGAASAEEEGPPIPAKSNRRISREMNYQPPRPISEVTEPPVSPIGSPSQHNFSYPARTSPHQSQQPSQSQEPLQGERYHQDQKPYQGQGAHKDKQPHQEQQAYQPYPGHPTSQGQQPYSSLQTSQGQQPHSSLQTSQGQQPYSSLQTSHGQHAYPNQQAYQGQRSPPNQASSPAQHIAPDGTTRPGQRPGTFQNLKVAAAGIHGAGETLRGTLNSSIDRHIGHAPPEKLAAHEQVVAHGASEIESGKLYHDPAREQDRLRTKGRLGAIELEGYQSLGGYSTIQGLLTRVKLDMARRTALSDPHSAIDILKEDGGVILTGFTTPREVEKVNADAAPYISAIVKDRLSRGLPQGVARCHRLFGRSETAREIWLQQPDLLKILNHFLSTVSQPYNFEDGVELSTGPILSAATTLDNGPGVKQQGLHRDDYIWQQTHRGHQGNEYALGSDVGMAVLVPGSATTVENGATLFIPGSHMWDHSRRPKTEEAVSAEMSLGEAFVFLSSTVHGGGANSTPKSRPVHGFFFCRSYIRPEENQHLWWTREEVRKWSRAAQKQAGYILDNPYLGHCDEKNPIDAERDQDRQISS</sequence>
<feature type="compositionally biased region" description="Polar residues" evidence="1">
    <location>
        <begin position="282"/>
        <end position="346"/>
    </location>
</feature>
<feature type="compositionally biased region" description="Basic and acidic residues" evidence="1">
    <location>
        <begin position="22"/>
        <end position="31"/>
    </location>
</feature>
<dbReference type="PANTHER" id="PTHR37563:SF2">
    <property type="entry name" value="PHYTANOYL-COA DIOXYGENASE FAMILY PROTEIN (AFU_ORTHOLOGUE AFUA_2G03330)"/>
    <property type="match status" value="1"/>
</dbReference>
<protein>
    <submittedName>
        <fullName evidence="2">Uncharacterized protein</fullName>
    </submittedName>
</protein>
<feature type="compositionally biased region" description="Basic and acidic residues" evidence="1">
    <location>
        <begin position="1"/>
        <end position="10"/>
    </location>
</feature>
<evidence type="ECO:0000313" key="2">
    <source>
        <dbReference type="EMBL" id="ERF71195.1"/>
    </source>
</evidence>
<reference evidence="3" key="1">
    <citation type="journal article" date="2014" name="BMC Genomics">
        <title>Genome characteristics reveal the impact of lichenization on lichen-forming fungus Endocarpon pusillum Hedwig (Verrucariales, Ascomycota).</title>
        <authorList>
            <person name="Wang Y.-Y."/>
            <person name="Liu B."/>
            <person name="Zhang X.-Y."/>
            <person name="Zhou Q.-M."/>
            <person name="Zhang T."/>
            <person name="Li H."/>
            <person name="Yu Y.-F."/>
            <person name="Zhang X.-L."/>
            <person name="Hao X.-Y."/>
            <person name="Wang M."/>
            <person name="Wang L."/>
            <person name="Wei J.-C."/>
        </authorList>
    </citation>
    <scope>NUCLEOTIDE SEQUENCE [LARGE SCALE GENOMIC DNA]</scope>
    <source>
        <strain evidence="3">Z07020 / HMAS-L-300199</strain>
    </source>
</reference>
<dbReference type="InterPro" id="IPR008775">
    <property type="entry name" value="Phytyl_CoA_dOase-like"/>
</dbReference>
<feature type="compositionally biased region" description="Polar residues" evidence="1">
    <location>
        <begin position="114"/>
        <end position="125"/>
    </location>
</feature>